<accession>A0ABD6BXD3</accession>
<keyword evidence="7" id="KW-0812">Transmembrane</keyword>
<keyword evidence="4" id="KW-0547">Nucleotide-binding</keyword>
<comment type="caution">
    <text evidence="9">The sequence shown here is derived from an EMBL/GenBank/DDBJ whole genome shotgun (WGS) entry which is preliminary data.</text>
</comment>
<feature type="transmembrane region" description="Helical" evidence="7">
    <location>
        <begin position="180"/>
        <end position="199"/>
    </location>
</feature>
<dbReference type="PROSITE" id="PS50109">
    <property type="entry name" value="HIS_KIN"/>
    <property type="match status" value="1"/>
</dbReference>
<keyword evidence="5 9" id="KW-0418">Kinase</keyword>
<evidence type="ECO:0000313" key="9">
    <source>
        <dbReference type="EMBL" id="MFD1569662.1"/>
    </source>
</evidence>
<dbReference type="RefSeq" id="WP_256417480.1">
    <property type="nucleotide sequence ID" value="NZ_JANHDL010000002.1"/>
</dbReference>
<feature type="transmembrane region" description="Helical" evidence="7">
    <location>
        <begin position="6"/>
        <end position="26"/>
    </location>
</feature>
<dbReference type="PRINTS" id="PR00344">
    <property type="entry name" value="BCTRLSENSOR"/>
</dbReference>
<evidence type="ECO:0000256" key="1">
    <source>
        <dbReference type="ARBA" id="ARBA00000085"/>
    </source>
</evidence>
<dbReference type="Proteomes" id="UP001597185">
    <property type="component" value="Unassembled WGS sequence"/>
</dbReference>
<keyword evidence="7" id="KW-1133">Transmembrane helix</keyword>
<reference evidence="9 10" key="1">
    <citation type="journal article" date="2019" name="Int. J. Syst. Evol. Microbiol.">
        <title>The Global Catalogue of Microorganisms (GCM) 10K type strain sequencing project: providing services to taxonomists for standard genome sequencing and annotation.</title>
        <authorList>
            <consortium name="The Broad Institute Genomics Platform"/>
            <consortium name="The Broad Institute Genome Sequencing Center for Infectious Disease"/>
            <person name="Wu L."/>
            <person name="Ma J."/>
        </authorList>
    </citation>
    <scope>NUCLEOTIDE SEQUENCE [LARGE SCALE GENOMIC DNA]</scope>
    <source>
        <strain evidence="9 10">CGMCC 1.12689</strain>
    </source>
</reference>
<dbReference type="InterPro" id="IPR005467">
    <property type="entry name" value="His_kinase_dom"/>
</dbReference>
<dbReference type="Gene3D" id="3.30.450.20">
    <property type="entry name" value="PAS domain"/>
    <property type="match status" value="1"/>
</dbReference>
<dbReference type="InterPro" id="IPR050980">
    <property type="entry name" value="2C_sensor_his_kinase"/>
</dbReference>
<dbReference type="InterPro" id="IPR004358">
    <property type="entry name" value="Sig_transdc_His_kin-like_C"/>
</dbReference>
<proteinExistence type="predicted"/>
<dbReference type="InterPro" id="IPR035965">
    <property type="entry name" value="PAS-like_dom_sf"/>
</dbReference>
<dbReference type="Gene3D" id="3.30.565.10">
    <property type="entry name" value="Histidine kinase-like ATPase, C-terminal domain"/>
    <property type="match status" value="1"/>
</dbReference>
<dbReference type="SUPFAM" id="SSF55785">
    <property type="entry name" value="PYP-like sensor domain (PAS domain)"/>
    <property type="match status" value="1"/>
</dbReference>
<dbReference type="SUPFAM" id="SSF55874">
    <property type="entry name" value="ATPase domain of HSP90 chaperone/DNA topoisomerase II/histidine kinase"/>
    <property type="match status" value="1"/>
</dbReference>
<evidence type="ECO:0000256" key="2">
    <source>
        <dbReference type="ARBA" id="ARBA00012438"/>
    </source>
</evidence>
<feature type="transmembrane region" description="Helical" evidence="7">
    <location>
        <begin position="101"/>
        <end position="123"/>
    </location>
</feature>
<dbReference type="Pfam" id="PF02518">
    <property type="entry name" value="HATPase_c"/>
    <property type="match status" value="1"/>
</dbReference>
<gene>
    <name evidence="9" type="ORF">ACFR9T_03505</name>
</gene>
<keyword evidence="7" id="KW-0472">Membrane</keyword>
<evidence type="ECO:0000256" key="7">
    <source>
        <dbReference type="SAM" id="Phobius"/>
    </source>
</evidence>
<dbReference type="PANTHER" id="PTHR44936">
    <property type="entry name" value="SENSOR PROTEIN CREC"/>
    <property type="match status" value="1"/>
</dbReference>
<organism evidence="9 10">
    <name type="scientific">Halorubrum laminariae</name>
    <dbReference type="NCBI Taxonomy" id="1433523"/>
    <lineage>
        <taxon>Archaea</taxon>
        <taxon>Methanobacteriati</taxon>
        <taxon>Methanobacteriota</taxon>
        <taxon>Stenosarchaea group</taxon>
        <taxon>Halobacteria</taxon>
        <taxon>Halobacteriales</taxon>
        <taxon>Haloferacaceae</taxon>
        <taxon>Halorubrum</taxon>
    </lineage>
</organism>
<keyword evidence="6" id="KW-0067">ATP-binding</keyword>
<evidence type="ECO:0000256" key="5">
    <source>
        <dbReference type="ARBA" id="ARBA00022777"/>
    </source>
</evidence>
<dbReference type="SMART" id="SM00387">
    <property type="entry name" value="HATPase_c"/>
    <property type="match status" value="1"/>
</dbReference>
<dbReference type="GO" id="GO:0004673">
    <property type="term" value="F:protein histidine kinase activity"/>
    <property type="evidence" value="ECO:0007669"/>
    <property type="project" value="UniProtKB-EC"/>
</dbReference>
<protein>
    <recommendedName>
        <fullName evidence="2">histidine kinase</fullName>
        <ecNumber evidence="2">2.7.13.3</ecNumber>
    </recommendedName>
</protein>
<feature type="transmembrane region" description="Helical" evidence="7">
    <location>
        <begin position="143"/>
        <end position="168"/>
    </location>
</feature>
<feature type="domain" description="Histidine kinase" evidence="8">
    <location>
        <begin position="354"/>
        <end position="551"/>
    </location>
</feature>
<keyword evidence="10" id="KW-1185">Reference proteome</keyword>
<dbReference type="EC" id="2.7.13.3" evidence="2"/>
<dbReference type="Pfam" id="PF16927">
    <property type="entry name" value="HisKA_7TM"/>
    <property type="match status" value="1"/>
</dbReference>
<dbReference type="InterPro" id="IPR036890">
    <property type="entry name" value="HATPase_C_sf"/>
</dbReference>
<evidence type="ECO:0000259" key="8">
    <source>
        <dbReference type="PROSITE" id="PS50109"/>
    </source>
</evidence>
<dbReference type="AlphaFoldDB" id="A0ABD6BXD3"/>
<feature type="transmembrane region" description="Helical" evidence="7">
    <location>
        <begin position="70"/>
        <end position="89"/>
    </location>
</feature>
<name>A0ABD6BXD3_9EURY</name>
<evidence type="ECO:0000313" key="10">
    <source>
        <dbReference type="Proteomes" id="UP001597185"/>
    </source>
</evidence>
<comment type="catalytic activity">
    <reaction evidence="1">
        <text>ATP + protein L-histidine = ADP + protein N-phospho-L-histidine.</text>
        <dbReference type="EC" id="2.7.13.3"/>
    </reaction>
</comment>
<dbReference type="GO" id="GO:0005524">
    <property type="term" value="F:ATP binding"/>
    <property type="evidence" value="ECO:0007669"/>
    <property type="project" value="UniProtKB-KW"/>
</dbReference>
<feature type="transmembrane region" description="Helical" evidence="7">
    <location>
        <begin position="38"/>
        <end position="58"/>
    </location>
</feature>
<sequence>MLPPTTIVVPLLFGSVAIGSGAAILAWRERPSPGATPLVWLLAGQSMWATCIIFSLSSKSVDGTLTWTKLGWIGVMAVPVAWILFSLEYTGRDQYITRRNVALLSVVPVLTVCLAVTEQYHGLLYVRATGVTADGTVVVQQGGLWYGVTAAYTYLLGVLGVVPILGLVSSRATAFRGQSAALLVAIVTPWSTNILYNAGALSSAGIDPTPIAFAVSGVAYLGAIRRFRLFGANPAPTWRAKEFLFDHIHEGAIVVDGHDTIVEINQTGAAILDVDADRALGSAASELLPVSGPIQADGGRDFLTVGTESTSQSYDVTVTELTDRRDHTLGYVFTLHNVTRYLQQQQRLKVLNRVLRHNIRTEANIIQGYAERTADETAETIKRRTMRIVELSEKGRDAIDLFEDAVGEWNQSSLDSLVDDCIAGARDAFPDVTFDLERPAEDATVPNGVAVVVNNLIENAAVHNDRADRRVTVSARVDGDRAVVRVTDNGPGIDEYELDILDSGTETPLRHGSGLGLWLVKWGTETIGGSVDFESTEPTGTVATLTVPLSDPERRTPAPRDG</sequence>
<evidence type="ECO:0000256" key="3">
    <source>
        <dbReference type="ARBA" id="ARBA00022679"/>
    </source>
</evidence>
<evidence type="ECO:0000256" key="6">
    <source>
        <dbReference type="ARBA" id="ARBA00022840"/>
    </source>
</evidence>
<dbReference type="InterPro" id="IPR003594">
    <property type="entry name" value="HATPase_dom"/>
</dbReference>
<dbReference type="EMBL" id="JBHUDB010000001">
    <property type="protein sequence ID" value="MFD1569662.1"/>
    <property type="molecule type" value="Genomic_DNA"/>
</dbReference>
<evidence type="ECO:0000256" key="4">
    <source>
        <dbReference type="ARBA" id="ARBA00022741"/>
    </source>
</evidence>
<dbReference type="InterPro" id="IPR031621">
    <property type="entry name" value="HisKA_7TM"/>
</dbReference>
<dbReference type="PANTHER" id="PTHR44936:SF10">
    <property type="entry name" value="SENSOR PROTEIN RSTB"/>
    <property type="match status" value="1"/>
</dbReference>
<keyword evidence="3" id="KW-0808">Transferase</keyword>